<name>A0A1S1LWT4_MYCCH</name>
<keyword evidence="3" id="KW-1185">Reference proteome</keyword>
<sequence>MAIQVPQTRQSLADAWKALGNWIGSATASPGTSQTPSNESTGGGYARAQTTWTSGSGGAVNGSAVTIPVPASTINYAILASAAAVGAAHMIDNCAVTQAIFSTAGNLVLTPSLGVA</sequence>
<reference evidence="2 3" key="1">
    <citation type="submission" date="2016-10" db="EMBL/GenBank/DDBJ databases">
        <title>Evaluation of Human, Veterinary and Environmental Mycobacterium chelonae Isolates by Core Genome Phylogenomic Analysis, Targeted Gene Comparison, and Anti-microbial Susceptibility Patterns: A Tale of Mistaken Identities.</title>
        <authorList>
            <person name="Fogelson S.B."/>
            <person name="Camus A.C."/>
            <person name="Lorenz W."/>
            <person name="Vasireddy R."/>
            <person name="Vasireddy S."/>
            <person name="Smith T."/>
            <person name="Brown-Elliott B.A."/>
            <person name="Wallace R.J.Jr."/>
            <person name="Hasan N.A."/>
            <person name="Reischl U."/>
            <person name="Sanchez S."/>
        </authorList>
    </citation>
    <scope>NUCLEOTIDE SEQUENCE [LARGE SCALE GENOMIC DNA]</scope>
    <source>
        <strain evidence="2 3">15518</strain>
    </source>
</reference>
<evidence type="ECO:0000313" key="2">
    <source>
        <dbReference type="EMBL" id="OHU75662.1"/>
    </source>
</evidence>
<dbReference type="Proteomes" id="UP000179441">
    <property type="component" value="Unassembled WGS sequence"/>
</dbReference>
<accession>A0A1S1LWT4</accession>
<evidence type="ECO:0000256" key="1">
    <source>
        <dbReference type="SAM" id="MobiDB-lite"/>
    </source>
</evidence>
<dbReference type="RefSeq" id="WP_070953005.1">
    <property type="nucleotide sequence ID" value="NZ_MLIS01000267.1"/>
</dbReference>
<evidence type="ECO:0000313" key="3">
    <source>
        <dbReference type="Proteomes" id="UP000179441"/>
    </source>
</evidence>
<organism evidence="2 3">
    <name type="scientific">Mycobacteroides chelonae</name>
    <name type="common">Mycobacterium chelonae</name>
    <dbReference type="NCBI Taxonomy" id="1774"/>
    <lineage>
        <taxon>Bacteria</taxon>
        <taxon>Bacillati</taxon>
        <taxon>Actinomycetota</taxon>
        <taxon>Actinomycetes</taxon>
        <taxon>Mycobacteriales</taxon>
        <taxon>Mycobacteriaceae</taxon>
        <taxon>Mycobacteroides</taxon>
    </lineage>
</organism>
<protein>
    <submittedName>
        <fullName evidence="2">Uncharacterized protein</fullName>
    </submittedName>
</protein>
<dbReference type="AlphaFoldDB" id="A0A1S1LWT4"/>
<gene>
    <name evidence="2" type="ORF">BKG84_27945</name>
</gene>
<comment type="caution">
    <text evidence="2">The sequence shown here is derived from an EMBL/GenBank/DDBJ whole genome shotgun (WGS) entry which is preliminary data.</text>
</comment>
<proteinExistence type="predicted"/>
<feature type="region of interest" description="Disordered" evidence="1">
    <location>
        <begin position="25"/>
        <end position="59"/>
    </location>
</feature>
<dbReference type="EMBL" id="MLIS01000267">
    <property type="protein sequence ID" value="OHU75662.1"/>
    <property type="molecule type" value="Genomic_DNA"/>
</dbReference>
<feature type="compositionally biased region" description="Polar residues" evidence="1">
    <location>
        <begin position="25"/>
        <end position="40"/>
    </location>
</feature>